<keyword evidence="6" id="KW-0472">Membrane</keyword>
<protein>
    <recommendedName>
        <fullName evidence="7">Peptidase S1 domain-containing protein</fullName>
    </recommendedName>
</protein>
<dbReference type="InterPro" id="IPR009003">
    <property type="entry name" value="Peptidase_S1_PA"/>
</dbReference>
<feature type="transmembrane region" description="Helical" evidence="6">
    <location>
        <begin position="66"/>
        <end position="92"/>
    </location>
</feature>
<dbReference type="PRINTS" id="PR00722">
    <property type="entry name" value="CHYMOTRYPSIN"/>
</dbReference>
<evidence type="ECO:0000256" key="6">
    <source>
        <dbReference type="SAM" id="Phobius"/>
    </source>
</evidence>
<comment type="similarity">
    <text evidence="1">Belongs to the peptidase S1 family.</text>
</comment>
<evidence type="ECO:0000256" key="4">
    <source>
        <dbReference type="ARBA" id="ARBA00022825"/>
    </source>
</evidence>
<accession>A0A9P0FR27</accession>
<evidence type="ECO:0000256" key="3">
    <source>
        <dbReference type="ARBA" id="ARBA00022801"/>
    </source>
</evidence>
<keyword evidence="6" id="KW-0812">Transmembrane</keyword>
<evidence type="ECO:0000259" key="7">
    <source>
        <dbReference type="SMART" id="SM00020"/>
    </source>
</evidence>
<evidence type="ECO:0000256" key="5">
    <source>
        <dbReference type="ARBA" id="ARBA00023157"/>
    </source>
</evidence>
<feature type="transmembrane region" description="Helical" evidence="6">
    <location>
        <begin position="6"/>
        <end position="26"/>
    </location>
</feature>
<keyword evidence="6" id="KW-1133">Transmembrane helix</keyword>
<evidence type="ECO:0000256" key="1">
    <source>
        <dbReference type="ARBA" id="ARBA00007664"/>
    </source>
</evidence>
<dbReference type="SMART" id="SM00020">
    <property type="entry name" value="Tryp_SPc"/>
    <property type="match status" value="1"/>
</dbReference>
<evidence type="ECO:0000313" key="8">
    <source>
        <dbReference type="EMBL" id="CAH0564024.1"/>
    </source>
</evidence>
<dbReference type="InterPro" id="IPR043504">
    <property type="entry name" value="Peptidase_S1_PA_chymotrypsin"/>
</dbReference>
<keyword evidence="4" id="KW-0720">Serine protease</keyword>
<keyword evidence="2" id="KW-0645">Protease</keyword>
<organism evidence="8 9">
    <name type="scientific">Brassicogethes aeneus</name>
    <name type="common">Rape pollen beetle</name>
    <name type="synonym">Meligethes aeneus</name>
    <dbReference type="NCBI Taxonomy" id="1431903"/>
    <lineage>
        <taxon>Eukaryota</taxon>
        <taxon>Metazoa</taxon>
        <taxon>Ecdysozoa</taxon>
        <taxon>Arthropoda</taxon>
        <taxon>Hexapoda</taxon>
        <taxon>Insecta</taxon>
        <taxon>Pterygota</taxon>
        <taxon>Neoptera</taxon>
        <taxon>Endopterygota</taxon>
        <taxon>Coleoptera</taxon>
        <taxon>Polyphaga</taxon>
        <taxon>Cucujiformia</taxon>
        <taxon>Nitidulidae</taxon>
        <taxon>Meligethinae</taxon>
        <taxon>Brassicogethes</taxon>
    </lineage>
</organism>
<dbReference type="GO" id="GO:0004252">
    <property type="term" value="F:serine-type endopeptidase activity"/>
    <property type="evidence" value="ECO:0007669"/>
    <property type="project" value="InterPro"/>
</dbReference>
<gene>
    <name evidence="8" type="ORF">MELIAE_LOCUS12665</name>
</gene>
<dbReference type="PANTHER" id="PTHR24276">
    <property type="entry name" value="POLYSERASE-RELATED"/>
    <property type="match status" value="1"/>
</dbReference>
<dbReference type="InterPro" id="IPR001314">
    <property type="entry name" value="Peptidase_S1A"/>
</dbReference>
<reference evidence="8" key="1">
    <citation type="submission" date="2021-12" db="EMBL/GenBank/DDBJ databases">
        <authorList>
            <person name="King R."/>
        </authorList>
    </citation>
    <scope>NUCLEOTIDE SEQUENCE</scope>
</reference>
<dbReference type="InterPro" id="IPR050430">
    <property type="entry name" value="Peptidase_S1"/>
</dbReference>
<evidence type="ECO:0000313" key="9">
    <source>
        <dbReference type="Proteomes" id="UP001154078"/>
    </source>
</evidence>
<keyword evidence="5" id="KW-1015">Disulfide bond</keyword>
<dbReference type="AlphaFoldDB" id="A0A9P0FR27"/>
<dbReference type="CDD" id="cd00190">
    <property type="entry name" value="Tryp_SPc"/>
    <property type="match status" value="1"/>
</dbReference>
<dbReference type="SUPFAM" id="SSF50494">
    <property type="entry name" value="Trypsin-like serine proteases"/>
    <property type="match status" value="1"/>
</dbReference>
<name>A0A9P0FR27_BRAAE</name>
<keyword evidence="3" id="KW-0378">Hydrolase</keyword>
<keyword evidence="9" id="KW-1185">Reference proteome</keyword>
<dbReference type="Proteomes" id="UP001154078">
    <property type="component" value="Chromosome 9"/>
</dbReference>
<dbReference type="Pfam" id="PF00089">
    <property type="entry name" value="Trypsin"/>
    <property type="match status" value="1"/>
</dbReference>
<dbReference type="Gene3D" id="2.40.10.10">
    <property type="entry name" value="Trypsin-like serine proteases"/>
    <property type="match status" value="1"/>
</dbReference>
<proteinExistence type="inferred from homology"/>
<dbReference type="EMBL" id="OV121140">
    <property type="protein sequence ID" value="CAH0564024.1"/>
    <property type="molecule type" value="Genomic_DNA"/>
</dbReference>
<dbReference type="GO" id="GO:0006508">
    <property type="term" value="P:proteolysis"/>
    <property type="evidence" value="ECO:0007669"/>
    <property type="project" value="UniProtKB-KW"/>
</dbReference>
<evidence type="ECO:0000256" key="2">
    <source>
        <dbReference type="ARBA" id="ARBA00022670"/>
    </source>
</evidence>
<feature type="domain" description="Peptidase S1" evidence="7">
    <location>
        <begin position="52"/>
        <end position="276"/>
    </location>
</feature>
<dbReference type="PANTHER" id="PTHR24276:SF98">
    <property type="entry name" value="FI18310P1-RELATED"/>
    <property type="match status" value="1"/>
</dbReference>
<sequence length="293" mass="33178">MSTLTCVTISTLVIISLFNMVLLMGIMMQLKQKCEEGVVNIPNNVEFNRLSSLVNSRRSKSQKPKFMAALVAIKYNKLILMCGTTIISKFWILSTAHCCNTIKDYPSEDVKVSSNSPKWKLGVPHDILDVIIHKNYSPDSATHNLCLIRVRQMFKDAYEIPVAIASSRYKYIANSTALALGWSSEVNDIDLDKDDIYSTNVRLINYEKCRKMFKNHKIDNSMVCGKNYDKNDCNFDSGGPLFQNNVVIGVVSFETDCANGFFPKVYTRISFFEDWLKQVEALKGVKINAVFKS</sequence>
<dbReference type="InterPro" id="IPR001254">
    <property type="entry name" value="Trypsin_dom"/>
</dbReference>
<dbReference type="OrthoDB" id="6676947at2759"/>